<evidence type="ECO:0000259" key="4">
    <source>
        <dbReference type="Pfam" id="PF13525"/>
    </source>
</evidence>
<keyword evidence="3" id="KW-0998">Cell outer membrane</keyword>
<keyword evidence="1" id="KW-0732">Signal</keyword>
<dbReference type="InterPro" id="IPR011990">
    <property type="entry name" value="TPR-like_helical_dom_sf"/>
</dbReference>
<evidence type="ECO:0000313" key="5">
    <source>
        <dbReference type="EMBL" id="XAU14706.1"/>
    </source>
</evidence>
<evidence type="ECO:0000256" key="3">
    <source>
        <dbReference type="ARBA" id="ARBA00023237"/>
    </source>
</evidence>
<sequence length="250" mass="28818">MIKQTIATLITLLVLFGGCTKELDEYNKPAAYWYEKMVAAVSDGNLDKADNYYSSLQSEHIGSPLLPEATMIMAIAHLQSEEYLLAEHFLTEYIKRYATPAEREYAEYMKVKAKYMALPNPRRDQGLINEAIAEGERFLRLYPRSTYAPVVDTMVTRLYLAEAALNESIAELYDRLDKPKAAAFYRGKKPQPWIDWEKVDPAQTAWYRRIFEGDGHASWYAFIIPDTQSVVSRHSYNDVADENRTDMKEE</sequence>
<dbReference type="InterPro" id="IPR017689">
    <property type="entry name" value="BamD"/>
</dbReference>
<reference evidence="5 6" key="1">
    <citation type="submission" date="2024-03" db="EMBL/GenBank/DDBJ databases">
        <title>Sulfurimonas sp. HSL3-1.</title>
        <authorList>
            <person name="Wang S."/>
        </authorList>
    </citation>
    <scope>NUCLEOTIDE SEQUENCE [LARGE SCALE GENOMIC DNA]</scope>
    <source>
        <strain evidence="5 6">HSL3-1</strain>
    </source>
</reference>
<dbReference type="NCBIfam" id="TIGR03302">
    <property type="entry name" value="OM_YfiO"/>
    <property type="match status" value="1"/>
</dbReference>
<evidence type="ECO:0000256" key="2">
    <source>
        <dbReference type="ARBA" id="ARBA00023136"/>
    </source>
</evidence>
<name>A0ABZ3HAJ6_9BACT</name>
<dbReference type="Proteomes" id="UP001447842">
    <property type="component" value="Chromosome"/>
</dbReference>
<dbReference type="Pfam" id="PF13525">
    <property type="entry name" value="YfiO"/>
    <property type="match status" value="1"/>
</dbReference>
<dbReference type="PROSITE" id="PS51257">
    <property type="entry name" value="PROKAR_LIPOPROTEIN"/>
    <property type="match status" value="1"/>
</dbReference>
<dbReference type="InterPro" id="IPR039565">
    <property type="entry name" value="BamD-like"/>
</dbReference>
<dbReference type="Gene3D" id="1.25.40.10">
    <property type="entry name" value="Tetratricopeptide repeat domain"/>
    <property type="match status" value="1"/>
</dbReference>
<evidence type="ECO:0000313" key="6">
    <source>
        <dbReference type="Proteomes" id="UP001447842"/>
    </source>
</evidence>
<organism evidence="5 6">
    <name type="scientific">Sulfurimonas diazotrophicus</name>
    <dbReference type="NCBI Taxonomy" id="3131939"/>
    <lineage>
        <taxon>Bacteria</taxon>
        <taxon>Pseudomonadati</taxon>
        <taxon>Campylobacterota</taxon>
        <taxon>Epsilonproteobacteria</taxon>
        <taxon>Campylobacterales</taxon>
        <taxon>Sulfurimonadaceae</taxon>
        <taxon>Sulfurimonas</taxon>
    </lineage>
</organism>
<evidence type="ECO:0000256" key="1">
    <source>
        <dbReference type="ARBA" id="ARBA00022729"/>
    </source>
</evidence>
<dbReference type="SUPFAM" id="SSF48452">
    <property type="entry name" value="TPR-like"/>
    <property type="match status" value="1"/>
</dbReference>
<gene>
    <name evidence="5" type="primary">bamD</name>
    <name evidence="5" type="ORF">WCY31_10695</name>
</gene>
<keyword evidence="6" id="KW-1185">Reference proteome</keyword>
<proteinExistence type="predicted"/>
<protein>
    <submittedName>
        <fullName evidence="5">Outer membrane protein assembly factor BamD</fullName>
    </submittedName>
</protein>
<feature type="domain" description="Outer membrane lipoprotein BamD-like" evidence="4">
    <location>
        <begin position="29"/>
        <end position="183"/>
    </location>
</feature>
<dbReference type="RefSeq" id="WP_345969798.1">
    <property type="nucleotide sequence ID" value="NZ_CP147920.1"/>
</dbReference>
<dbReference type="EMBL" id="CP147920">
    <property type="protein sequence ID" value="XAU14706.1"/>
    <property type="molecule type" value="Genomic_DNA"/>
</dbReference>
<accession>A0ABZ3HAJ6</accession>
<keyword evidence="2" id="KW-0472">Membrane</keyword>